<evidence type="ECO:0000313" key="2">
    <source>
        <dbReference type="Proteomes" id="UP000095767"/>
    </source>
</evidence>
<comment type="caution">
    <text evidence="1">The sequence shown here is derived from an EMBL/GenBank/DDBJ whole genome shotgun (WGS) entry which is preliminary data.</text>
</comment>
<proteinExistence type="predicted"/>
<dbReference type="Proteomes" id="UP000095767">
    <property type="component" value="Unassembled WGS sequence"/>
</dbReference>
<name>A0A1E5UYZ4_9POAL</name>
<reference evidence="1 2" key="1">
    <citation type="submission" date="2016-09" db="EMBL/GenBank/DDBJ databases">
        <title>The draft genome of Dichanthelium oligosanthes: A C3 panicoid grass species.</title>
        <authorList>
            <person name="Studer A.J."/>
            <person name="Schnable J.C."/>
            <person name="Brutnell T.P."/>
        </authorList>
    </citation>
    <scope>NUCLEOTIDE SEQUENCE [LARGE SCALE GENOMIC DNA]</scope>
    <source>
        <strain evidence="2">cv. Kellogg 1175</strain>
        <tissue evidence="1">Leaf</tissue>
    </source>
</reference>
<dbReference type="EMBL" id="LWDX02058095">
    <property type="protein sequence ID" value="OEL17995.1"/>
    <property type="molecule type" value="Genomic_DNA"/>
</dbReference>
<gene>
    <name evidence="1" type="ORF">BAE44_0020987</name>
</gene>
<dbReference type="Pfam" id="PF07893">
    <property type="entry name" value="DUF1668"/>
    <property type="match status" value="1"/>
</dbReference>
<organism evidence="1 2">
    <name type="scientific">Dichanthelium oligosanthes</name>
    <dbReference type="NCBI Taxonomy" id="888268"/>
    <lineage>
        <taxon>Eukaryota</taxon>
        <taxon>Viridiplantae</taxon>
        <taxon>Streptophyta</taxon>
        <taxon>Embryophyta</taxon>
        <taxon>Tracheophyta</taxon>
        <taxon>Spermatophyta</taxon>
        <taxon>Magnoliopsida</taxon>
        <taxon>Liliopsida</taxon>
        <taxon>Poales</taxon>
        <taxon>Poaceae</taxon>
        <taxon>PACMAD clade</taxon>
        <taxon>Panicoideae</taxon>
        <taxon>Panicodae</taxon>
        <taxon>Paniceae</taxon>
        <taxon>Dichantheliinae</taxon>
        <taxon>Dichanthelium</taxon>
    </lineage>
</organism>
<sequence length="226" mass="25188">MPKRRCGERDGGRTAKRRRRHLYLIFDDWSRGYSIRRLCRSPPEQPDGKCSTLERPADGEWPWCRIPLPPLVDRLGVTSYALHSDGRAILVSTESSGATAATLFTSDTGAFVWKQHGEWELPFTGRGYFDRDLDAFVGISKDTESLGHLCSCDATSPDDIGSSRQCPAPAWKLGKEKVFSEDPAERHGSATLVYMGRRSKFCLVECVSIEDDSADHHVLEEEGGVP</sequence>
<dbReference type="InterPro" id="IPR012871">
    <property type="entry name" value="DUF1668_ORYSA"/>
</dbReference>
<dbReference type="OrthoDB" id="635005at2759"/>
<dbReference type="PANTHER" id="PTHR33085">
    <property type="entry name" value="OS12G0113100 PROTEIN-RELATED"/>
    <property type="match status" value="1"/>
</dbReference>
<dbReference type="PANTHER" id="PTHR33085:SF42">
    <property type="entry name" value="DUF1618 DOMAIN-CONTAINING PROTEIN"/>
    <property type="match status" value="1"/>
</dbReference>
<keyword evidence="2" id="KW-1185">Reference proteome</keyword>
<accession>A0A1E5UYZ4</accession>
<evidence type="ECO:0000313" key="1">
    <source>
        <dbReference type="EMBL" id="OEL17995.1"/>
    </source>
</evidence>
<dbReference type="AlphaFoldDB" id="A0A1E5UYZ4"/>
<protein>
    <submittedName>
        <fullName evidence="1">Uncharacterized protein</fullName>
    </submittedName>
</protein>